<reference evidence="1 2" key="1">
    <citation type="submission" date="2013-01" db="EMBL/GenBank/DDBJ databases">
        <authorList>
            <person name="Harkins D.M."/>
            <person name="Durkin A.S."/>
            <person name="Brinkac L.M."/>
            <person name="Haft D.H."/>
            <person name="Selengut J.D."/>
            <person name="Sanka R."/>
            <person name="DePew J."/>
            <person name="Purushe J."/>
            <person name="Tulsiani S.M."/>
            <person name="Graham G.C."/>
            <person name="Burns M.-A."/>
            <person name="Dohnt M.F."/>
            <person name="Smythe L.D."/>
            <person name="McKay D.B."/>
            <person name="Craig S.B."/>
            <person name="Vinetz J.M."/>
            <person name="Sutton G.G."/>
            <person name="Nierman W.C."/>
            <person name="Fouts D.E."/>
        </authorList>
    </citation>
    <scope>NUCLEOTIDE SEQUENCE [LARGE SCALE GENOMIC DNA]</scope>
    <source>
        <strain evidence="1 2">LT2116</strain>
    </source>
</reference>
<dbReference type="EMBL" id="AHOR02000029">
    <property type="protein sequence ID" value="EMF82025.1"/>
    <property type="molecule type" value="Genomic_DNA"/>
</dbReference>
<sequence>MTAKPVGSYIDRKDNFSHRFTYTIFTEKFKYQLIDFLIIKYNNGA</sequence>
<proteinExistence type="predicted"/>
<evidence type="ECO:0000313" key="2">
    <source>
        <dbReference type="Proteomes" id="UP000011770"/>
    </source>
</evidence>
<name>M3GZX2_9LEPT</name>
<protein>
    <submittedName>
        <fullName evidence="1">Uncharacterized protein</fullName>
    </submittedName>
</protein>
<comment type="caution">
    <text evidence="1">The sequence shown here is derived from an EMBL/GenBank/DDBJ whole genome shotgun (WGS) entry which is preliminary data.</text>
</comment>
<gene>
    <name evidence="1" type="ORF">LEP1GSC188_0751</name>
</gene>
<dbReference type="Proteomes" id="UP000011770">
    <property type="component" value="Unassembled WGS sequence"/>
</dbReference>
<organism evidence="1 2">
    <name type="scientific">Leptospira weilii serovar Topaz str. LT2116</name>
    <dbReference type="NCBI Taxonomy" id="1088540"/>
    <lineage>
        <taxon>Bacteria</taxon>
        <taxon>Pseudomonadati</taxon>
        <taxon>Spirochaetota</taxon>
        <taxon>Spirochaetia</taxon>
        <taxon>Leptospirales</taxon>
        <taxon>Leptospiraceae</taxon>
        <taxon>Leptospira</taxon>
    </lineage>
</organism>
<evidence type="ECO:0000313" key="1">
    <source>
        <dbReference type="EMBL" id="EMF82025.1"/>
    </source>
</evidence>
<dbReference type="AlphaFoldDB" id="M3GZX2"/>
<accession>M3GZX2</accession>